<dbReference type="Pfam" id="PF13691">
    <property type="entry name" value="Lactamase_B_4"/>
    <property type="match status" value="1"/>
</dbReference>
<dbReference type="GO" id="GO:0005739">
    <property type="term" value="C:mitochondrion"/>
    <property type="evidence" value="ECO:0007669"/>
    <property type="project" value="TreeGrafter"/>
</dbReference>
<dbReference type="GO" id="GO:1990180">
    <property type="term" value="P:mitochondrial tRNA 3'-end processing"/>
    <property type="evidence" value="ECO:0007669"/>
    <property type="project" value="TreeGrafter"/>
</dbReference>
<keyword evidence="9" id="KW-0378">Hydrolase</keyword>
<reference evidence="12 13" key="1">
    <citation type="journal article" date="2016" name="Mol. Biol. Evol.">
        <title>Genome-Wide Survey of Gut Fungi (Harpellales) Reveals the First Horizontally Transferred Ubiquitin Gene from a Mosquito Host.</title>
        <authorList>
            <person name="Wang Y."/>
            <person name="White M.M."/>
            <person name="Kvist S."/>
            <person name="Moncalvo J.M."/>
        </authorList>
    </citation>
    <scope>NUCLEOTIDE SEQUENCE [LARGE SCALE GENOMIC DNA]</scope>
    <source>
        <strain evidence="12 13">ALG-7-W6</strain>
    </source>
</reference>
<keyword evidence="10" id="KW-0862">Zinc</keyword>
<dbReference type="PANTHER" id="PTHR12553">
    <property type="entry name" value="ZINC PHOSPHODIESTERASE ELAC PROTEIN 2"/>
    <property type="match status" value="1"/>
</dbReference>
<dbReference type="CDD" id="cd07718">
    <property type="entry name" value="RNaseZ_ELAC1_ELAC2-C-term-like_MBL-fold"/>
    <property type="match status" value="1"/>
</dbReference>
<proteinExistence type="inferred from homology"/>
<keyword evidence="8" id="KW-0255">Endonuclease</keyword>
<keyword evidence="7" id="KW-0479">Metal-binding</keyword>
<evidence type="ECO:0000259" key="11">
    <source>
        <dbReference type="Pfam" id="PF13691"/>
    </source>
</evidence>
<evidence type="ECO:0000256" key="8">
    <source>
        <dbReference type="ARBA" id="ARBA00022759"/>
    </source>
</evidence>
<dbReference type="GO" id="GO:0042781">
    <property type="term" value="F:3'-tRNA processing endoribonuclease activity"/>
    <property type="evidence" value="ECO:0007669"/>
    <property type="project" value="UniProtKB-EC"/>
</dbReference>
<evidence type="ECO:0000256" key="4">
    <source>
        <dbReference type="ARBA" id="ARBA00012477"/>
    </source>
</evidence>
<dbReference type="EC" id="3.1.26.11" evidence="4"/>
<evidence type="ECO:0000256" key="10">
    <source>
        <dbReference type="ARBA" id="ARBA00022833"/>
    </source>
</evidence>
<dbReference type="InterPro" id="IPR047151">
    <property type="entry name" value="RNZ2-like"/>
</dbReference>
<comment type="caution">
    <text evidence="12">The sequence shown here is derived from an EMBL/GenBank/DDBJ whole genome shotgun (WGS) entry which is preliminary data.</text>
</comment>
<dbReference type="SUPFAM" id="SSF56281">
    <property type="entry name" value="Metallo-hydrolase/oxidoreductase"/>
    <property type="match status" value="2"/>
</dbReference>
<gene>
    <name evidence="12" type="ORF">AYI68_g1903</name>
</gene>
<dbReference type="InterPro" id="IPR036866">
    <property type="entry name" value="RibonucZ/Hydroxyglut_hydro"/>
</dbReference>
<organism evidence="12 13">
    <name type="scientific">Smittium mucronatum</name>
    <dbReference type="NCBI Taxonomy" id="133383"/>
    <lineage>
        <taxon>Eukaryota</taxon>
        <taxon>Fungi</taxon>
        <taxon>Fungi incertae sedis</taxon>
        <taxon>Zoopagomycota</taxon>
        <taxon>Kickxellomycotina</taxon>
        <taxon>Harpellomycetes</taxon>
        <taxon>Harpellales</taxon>
        <taxon>Legeriomycetaceae</taxon>
        <taxon>Smittium</taxon>
    </lineage>
</organism>
<dbReference type="PANTHER" id="PTHR12553:SF49">
    <property type="entry name" value="ZINC PHOSPHODIESTERASE ELAC PROTEIN 2"/>
    <property type="match status" value="1"/>
</dbReference>
<dbReference type="STRING" id="133383.A0A1R0H4B8"/>
<evidence type="ECO:0000256" key="6">
    <source>
        <dbReference type="ARBA" id="ARBA00022722"/>
    </source>
</evidence>
<dbReference type="Proteomes" id="UP000187455">
    <property type="component" value="Unassembled WGS sequence"/>
</dbReference>
<dbReference type="OrthoDB" id="527344at2759"/>
<dbReference type="GO" id="GO:0046872">
    <property type="term" value="F:metal ion binding"/>
    <property type="evidence" value="ECO:0007669"/>
    <property type="project" value="UniProtKB-KW"/>
</dbReference>
<comment type="catalytic activity">
    <reaction evidence="1">
        <text>Endonucleolytic cleavage of RNA, removing extra 3' nucleotides from tRNA precursor, generating 3' termini of tRNAs. A 3'-hydroxy group is left at the tRNA terminus and a 5'-phosphoryl group is left at the trailer molecule.</text>
        <dbReference type="EC" id="3.1.26.11"/>
    </reaction>
</comment>
<evidence type="ECO:0000256" key="9">
    <source>
        <dbReference type="ARBA" id="ARBA00022801"/>
    </source>
</evidence>
<evidence type="ECO:0000313" key="12">
    <source>
        <dbReference type="EMBL" id="OLY83943.1"/>
    </source>
</evidence>
<evidence type="ECO:0000256" key="3">
    <source>
        <dbReference type="ARBA" id="ARBA00007823"/>
    </source>
</evidence>
<name>A0A1R0H4B8_9FUNG</name>
<dbReference type="InterPro" id="IPR027794">
    <property type="entry name" value="tRNase_Z_dom"/>
</dbReference>
<dbReference type="AlphaFoldDB" id="A0A1R0H4B8"/>
<evidence type="ECO:0000313" key="13">
    <source>
        <dbReference type="Proteomes" id="UP000187455"/>
    </source>
</evidence>
<keyword evidence="6" id="KW-0540">Nuclease</keyword>
<sequence length="866" mass="97427">MKWFVQVINTPTDSGSVPTLLVHLEKTRYLFNCGEGTQRLFNENTVKISKLKAIFSTQNSWSHIGGLPGLLLTIGSMGVSNLNVYGPKNIAQTLDASRYFTQQAAVSFITKEFGSETPFYSDEFISVYPIFKSPSDSPMILENPVANQIHPPSNVNEIVDKNQETSQMYNSDYNKQSRISTIISYICVGPTVPKKFDMKKASALGLKPGPHFKELVAGRSIVSSTGVEVFPHQVLMDSKPRGAFILVECLNEDSIHSIISNPKFTPFYSNDEASSLDFSGNPSDSDKFSLKFIFHSIGPNVLSNASYLEWMRKFPKSVSHVIGSKEYCGDINPFVQHSNLSLQLRQIDPEIFSFPNSNIIPTKDIADFIKTNGNSLGHIQLASFNLKMDIEPEFRIDSSDSIRYFNYNQMLANWHKKIQSDPIYKSFLNKVPCDQRSLTELASDTKAPKEFSSRNHDFLISTLGTGSAIPSCKRNVSSNLLYIPNYGFALLDTGEGTASQVKRILGTESSPRPNRFGNSTYEDFLDQLKFVYISHNHADHHLGLPQLLEDWHSRNVSHNDNKNILYVVSPVKFQMFIGEISQFLDIGYENISFILSRTFLMPQYDIFSGKVIGQIEEELNPLKKAFYESLGLDSVVTCEVEHYGGCLGVSITHRSGWQLIYSGDTRPTLNMVKLAHYKLNIHKQSLTMLLHEATLYDTLLEDAIKKRHSTVSEAIAISVAMNAENTVFTHFSQRHVGIPSFTLDSVAKTNFNGFGSILHLLESGIYENHGSSTNGSEFRSSQPAIELVNCDCDLIEDSYIAGRRILADRLQNLSLAYAFDMAVFSVEDVQRYGSLIDKMKLLFFDEEEEQIEEIQTNKNEKKRRRG</sequence>
<dbReference type="Gene3D" id="3.60.15.10">
    <property type="entry name" value="Ribonuclease Z/Hydroxyacylglutathione hydrolase-like"/>
    <property type="match status" value="2"/>
</dbReference>
<evidence type="ECO:0000256" key="5">
    <source>
        <dbReference type="ARBA" id="ARBA00022694"/>
    </source>
</evidence>
<accession>A0A1R0H4B8</accession>
<protein>
    <recommendedName>
        <fullName evidence="4">ribonuclease Z</fullName>
        <ecNumber evidence="4">3.1.26.11</ecNumber>
    </recommendedName>
</protein>
<keyword evidence="13" id="KW-1185">Reference proteome</keyword>
<keyword evidence="5" id="KW-0819">tRNA processing</keyword>
<feature type="domain" description="tRNase Z endonuclease" evidence="11">
    <location>
        <begin position="6"/>
        <end position="66"/>
    </location>
</feature>
<evidence type="ECO:0000256" key="2">
    <source>
        <dbReference type="ARBA" id="ARBA00001947"/>
    </source>
</evidence>
<evidence type="ECO:0000256" key="7">
    <source>
        <dbReference type="ARBA" id="ARBA00022723"/>
    </source>
</evidence>
<dbReference type="EMBL" id="LSSL01000688">
    <property type="protein sequence ID" value="OLY83943.1"/>
    <property type="molecule type" value="Genomic_DNA"/>
</dbReference>
<comment type="similarity">
    <text evidence="3">Belongs to the RNase Z family.</text>
</comment>
<comment type="cofactor">
    <cofactor evidence="2">
        <name>Zn(2+)</name>
        <dbReference type="ChEBI" id="CHEBI:29105"/>
    </cofactor>
</comment>
<evidence type="ECO:0000256" key="1">
    <source>
        <dbReference type="ARBA" id="ARBA00000402"/>
    </source>
</evidence>